<accession>A0A9D9DI91</accession>
<reference evidence="2" key="2">
    <citation type="journal article" date="2021" name="PeerJ">
        <title>Extensive microbial diversity within the chicken gut microbiome revealed by metagenomics and culture.</title>
        <authorList>
            <person name="Gilroy R."/>
            <person name="Ravi A."/>
            <person name="Getino M."/>
            <person name="Pursley I."/>
            <person name="Horton D.L."/>
            <person name="Alikhan N.F."/>
            <person name="Baker D."/>
            <person name="Gharbi K."/>
            <person name="Hall N."/>
            <person name="Watson M."/>
            <person name="Adriaenssens E.M."/>
            <person name="Foster-Nyarko E."/>
            <person name="Jarju S."/>
            <person name="Secka A."/>
            <person name="Antonio M."/>
            <person name="Oren A."/>
            <person name="Chaudhuri R.R."/>
            <person name="La Ragione R."/>
            <person name="Hildebrand F."/>
            <person name="Pallen M.J."/>
        </authorList>
    </citation>
    <scope>NUCLEOTIDE SEQUENCE</scope>
    <source>
        <strain evidence="2">17113</strain>
    </source>
</reference>
<comment type="caution">
    <text evidence="2">The sequence shown here is derived from an EMBL/GenBank/DDBJ whole genome shotgun (WGS) entry which is preliminary data.</text>
</comment>
<evidence type="ECO:0000313" key="2">
    <source>
        <dbReference type="EMBL" id="MBO8425759.1"/>
    </source>
</evidence>
<protein>
    <submittedName>
        <fullName evidence="2">Uncharacterized protein</fullName>
    </submittedName>
</protein>
<dbReference type="Proteomes" id="UP000823634">
    <property type="component" value="Unassembled WGS sequence"/>
</dbReference>
<dbReference type="EMBL" id="JADINA010000002">
    <property type="protein sequence ID" value="MBO8425759.1"/>
    <property type="molecule type" value="Genomic_DNA"/>
</dbReference>
<dbReference type="AlphaFoldDB" id="A0A9D9DI91"/>
<evidence type="ECO:0000256" key="1">
    <source>
        <dbReference type="SAM" id="SignalP"/>
    </source>
</evidence>
<keyword evidence="1" id="KW-0732">Signal</keyword>
<feature type="chain" id="PRO_5039395871" evidence="1">
    <location>
        <begin position="26"/>
        <end position="443"/>
    </location>
</feature>
<evidence type="ECO:0000313" key="3">
    <source>
        <dbReference type="Proteomes" id="UP000823634"/>
    </source>
</evidence>
<name>A0A9D9DI91_9FIRM</name>
<sequence>MKKHCIGLALAALTAALIPVGSALGMEAEANPLGDFLAKARVNYHLLGTETETVSRHDNGAYMFENEYRYDIVKTRDASSEAISYGENEIVSKVVRDSSGRLSDEYLAYDNTIQTHALSNASYDMDYGNPFAYVSVDDFSLDEDGVYHLTELKQWEFAYRLMRIDYPLDDVALYFNDDGSLDRIAIDATPSVGVTQDAYTYEYIQINVESHAEARLFELGSAVFPGIEEATSRDEEHEQKLEAALKGIGDNFTIVISEHDRDYEPNHDYDMVMYFDGEEIYHQITLGDLTSGLYYAEDESRPDGNLYCHGYNDETGEWEYYEAVSTRSYNSSPSPYAELLPLLASTSPYLFSYDAEEDVYVCDNLDALGYMGNPLSPGVRHITYFTDGETDKATIKLKANGQIDTVTVGYTYEDSQGFELSRDIDMQYVNIGTTAMPDGFTGK</sequence>
<feature type="signal peptide" evidence="1">
    <location>
        <begin position="1"/>
        <end position="25"/>
    </location>
</feature>
<organism evidence="2 3">
    <name type="scientific">Candidatus Alloenteromonas pullistercoris</name>
    <dbReference type="NCBI Taxonomy" id="2840785"/>
    <lineage>
        <taxon>Bacteria</taxon>
        <taxon>Bacillati</taxon>
        <taxon>Bacillota</taxon>
        <taxon>Bacillota incertae sedis</taxon>
        <taxon>Candidatus Alloenteromonas</taxon>
    </lineage>
</organism>
<proteinExistence type="predicted"/>
<reference evidence="2" key="1">
    <citation type="submission" date="2020-10" db="EMBL/GenBank/DDBJ databases">
        <authorList>
            <person name="Gilroy R."/>
        </authorList>
    </citation>
    <scope>NUCLEOTIDE SEQUENCE</scope>
    <source>
        <strain evidence="2">17113</strain>
    </source>
</reference>
<gene>
    <name evidence="2" type="ORF">IAC61_00375</name>
</gene>